<protein>
    <recommendedName>
        <fullName evidence="12">Methylamine utilization protein MauG</fullName>
    </recommendedName>
</protein>
<feature type="binding site" description="covalent" evidence="13">
    <location>
        <position position="232"/>
    </location>
    <ligand>
        <name>heme c</name>
        <dbReference type="ChEBI" id="CHEBI:61717"/>
        <label>2</label>
    </ligand>
</feature>
<dbReference type="InterPro" id="IPR036909">
    <property type="entry name" value="Cyt_c-like_dom_sf"/>
</dbReference>
<evidence type="ECO:0000313" key="17">
    <source>
        <dbReference type="Proteomes" id="UP000318017"/>
    </source>
</evidence>
<evidence type="ECO:0000256" key="6">
    <source>
        <dbReference type="ARBA" id="ARBA00022729"/>
    </source>
</evidence>
<dbReference type="PANTHER" id="PTHR30600">
    <property type="entry name" value="CYTOCHROME C PEROXIDASE-RELATED"/>
    <property type="match status" value="1"/>
</dbReference>
<keyword evidence="10 14" id="KW-0408">Iron</keyword>
<dbReference type="Gene3D" id="1.10.760.10">
    <property type="entry name" value="Cytochrome c-like domain"/>
    <property type="match status" value="2"/>
</dbReference>
<dbReference type="GO" id="GO:0009055">
    <property type="term" value="F:electron transfer activity"/>
    <property type="evidence" value="ECO:0007669"/>
    <property type="project" value="InterPro"/>
</dbReference>
<evidence type="ECO:0000256" key="4">
    <source>
        <dbReference type="ARBA" id="ARBA00022617"/>
    </source>
</evidence>
<reference evidence="16 17" key="1">
    <citation type="submission" date="2019-02" db="EMBL/GenBank/DDBJ databases">
        <title>Deep-cultivation of Planctomycetes and their phenomic and genomic characterization uncovers novel biology.</title>
        <authorList>
            <person name="Wiegand S."/>
            <person name="Jogler M."/>
            <person name="Boedeker C."/>
            <person name="Pinto D."/>
            <person name="Vollmers J."/>
            <person name="Rivas-Marin E."/>
            <person name="Kohn T."/>
            <person name="Peeters S.H."/>
            <person name="Heuer A."/>
            <person name="Rast P."/>
            <person name="Oberbeckmann S."/>
            <person name="Bunk B."/>
            <person name="Jeske O."/>
            <person name="Meyerdierks A."/>
            <person name="Storesund J.E."/>
            <person name="Kallscheuer N."/>
            <person name="Luecker S."/>
            <person name="Lage O.M."/>
            <person name="Pohl T."/>
            <person name="Merkel B.J."/>
            <person name="Hornburger P."/>
            <person name="Mueller R.-W."/>
            <person name="Bruemmer F."/>
            <person name="Labrenz M."/>
            <person name="Spormann A.M."/>
            <person name="Op den Camp H."/>
            <person name="Overmann J."/>
            <person name="Amann R."/>
            <person name="Jetten M.S.M."/>
            <person name="Mascher T."/>
            <person name="Medema M.H."/>
            <person name="Devos D.P."/>
            <person name="Kaster A.-K."/>
            <person name="Ovreas L."/>
            <person name="Rohde M."/>
            <person name="Galperin M.Y."/>
            <person name="Jogler C."/>
        </authorList>
    </citation>
    <scope>NUCLEOTIDE SEQUENCE [LARGE SCALE GENOMIC DNA]</scope>
    <source>
        <strain evidence="16 17">Q31a</strain>
    </source>
</reference>
<dbReference type="FunFam" id="1.10.760.10:FF:000019">
    <property type="entry name" value="Di-heme cytochrome C peroxidase"/>
    <property type="match status" value="1"/>
</dbReference>
<keyword evidence="16" id="KW-0575">Peroxidase</keyword>
<evidence type="ECO:0000256" key="10">
    <source>
        <dbReference type="ARBA" id="ARBA00023004"/>
    </source>
</evidence>
<feature type="binding site" description="covalent" evidence="13">
    <location>
        <position position="91"/>
    </location>
    <ligand>
        <name>heme c</name>
        <dbReference type="ChEBI" id="CHEBI:61717"/>
        <label>1</label>
    </ligand>
</feature>
<comment type="PTM">
    <text evidence="13">Binds 2 heme groups per subunit.</text>
</comment>
<evidence type="ECO:0000256" key="13">
    <source>
        <dbReference type="PIRSR" id="PIRSR000294-1"/>
    </source>
</evidence>
<dbReference type="EMBL" id="CP036298">
    <property type="protein sequence ID" value="QDV23511.1"/>
    <property type="molecule type" value="Genomic_DNA"/>
</dbReference>
<keyword evidence="17" id="KW-1185">Reference proteome</keyword>
<dbReference type="PANTHER" id="PTHR30600:SF10">
    <property type="entry name" value="BLL6722 PROTEIN"/>
    <property type="match status" value="1"/>
</dbReference>
<evidence type="ECO:0000256" key="12">
    <source>
        <dbReference type="ARBA" id="ARBA00073576"/>
    </source>
</evidence>
<dbReference type="Proteomes" id="UP000318017">
    <property type="component" value="Chromosome"/>
</dbReference>
<dbReference type="GO" id="GO:0004130">
    <property type="term" value="F:cytochrome-c peroxidase activity"/>
    <property type="evidence" value="ECO:0007669"/>
    <property type="project" value="TreeGrafter"/>
</dbReference>
<feature type="domain" description="Cytochrome c" evidence="15">
    <location>
        <begin position="66"/>
        <end position="174"/>
    </location>
</feature>
<keyword evidence="6" id="KW-0732">Signal</keyword>
<evidence type="ECO:0000256" key="1">
    <source>
        <dbReference type="ARBA" id="ARBA00004418"/>
    </source>
</evidence>
<comment type="function">
    <text evidence="11">Involved in methylamine metabolism. Essential for the maturation of the beta subunit of MADH, presumably via a step in the biosynthesis of tryptophan tryptophylquinone (TTQ), the cofactor of MADH.</text>
</comment>
<proteinExistence type="predicted"/>
<dbReference type="PROSITE" id="PS51007">
    <property type="entry name" value="CYTC"/>
    <property type="match status" value="2"/>
</dbReference>
<feature type="domain" description="Cytochrome c" evidence="15">
    <location>
        <begin position="217"/>
        <end position="340"/>
    </location>
</feature>
<gene>
    <name evidence="16" type="primary">ccp_1</name>
    <name evidence="16" type="ORF">Q31a_18100</name>
</gene>
<evidence type="ECO:0000256" key="5">
    <source>
        <dbReference type="ARBA" id="ARBA00022723"/>
    </source>
</evidence>
<evidence type="ECO:0000256" key="14">
    <source>
        <dbReference type="PIRSR" id="PIRSR000294-2"/>
    </source>
</evidence>
<evidence type="ECO:0000256" key="7">
    <source>
        <dbReference type="ARBA" id="ARBA00022764"/>
    </source>
</evidence>
<keyword evidence="4 13" id="KW-0349">Heme</keyword>
<sequence length="355" mass="38771">MKCTLITKRWLQSGLGFATIILAHSSVLPLPLIAEDDAQKYNDGIVEVPLGLKPLPNVKDNPLTPEKLALGRQLYFDPRLSSDMTVSCASCHDPKKGWSNGDATAVGIDGQRGGRSAPTILNTAYQQFQFWDGRAGSLEEQALGPIENPIEMNLPIEEAVQRIADIEGYQTQFKKVFGEGVTRENLARAIAAYECTILSGNAPYDRFKAGDTTALSEQAQLGMKLFFGKANCSGCHSGPNFTDNGFHNLGVNFHGETPDLGREVISKLAGDRGAFKTPTLRDIARTAPYMHDGSLATLEEVVEHYNRGAVANEFLDEEIFPLKLTDEKKAALVAFMREGLTSDSYPDHEPPTLPE</sequence>
<evidence type="ECO:0000256" key="3">
    <source>
        <dbReference type="ARBA" id="ARBA00022448"/>
    </source>
</evidence>
<dbReference type="GO" id="GO:0042597">
    <property type="term" value="C:periplasmic space"/>
    <property type="evidence" value="ECO:0007669"/>
    <property type="project" value="UniProtKB-SubCell"/>
</dbReference>
<dbReference type="InterPro" id="IPR051395">
    <property type="entry name" value="Cytochrome_c_Peroxidase/MauG"/>
</dbReference>
<comment type="cofactor">
    <cofactor evidence="13">
        <name>heme</name>
        <dbReference type="ChEBI" id="CHEBI:30413"/>
    </cofactor>
    <text evidence="13">Binds 2 heme groups.</text>
</comment>
<keyword evidence="9 16" id="KW-0560">Oxidoreductase</keyword>
<organism evidence="16 17">
    <name type="scientific">Aureliella helgolandensis</name>
    <dbReference type="NCBI Taxonomy" id="2527968"/>
    <lineage>
        <taxon>Bacteria</taxon>
        <taxon>Pseudomonadati</taxon>
        <taxon>Planctomycetota</taxon>
        <taxon>Planctomycetia</taxon>
        <taxon>Pirellulales</taxon>
        <taxon>Pirellulaceae</taxon>
        <taxon>Aureliella</taxon>
    </lineage>
</organism>
<dbReference type="RefSeq" id="WP_145076502.1">
    <property type="nucleotide sequence ID" value="NZ_CP036298.1"/>
</dbReference>
<evidence type="ECO:0000259" key="15">
    <source>
        <dbReference type="PROSITE" id="PS51007"/>
    </source>
</evidence>
<feature type="binding site" description="covalent" evidence="13">
    <location>
        <position position="88"/>
    </location>
    <ligand>
        <name>heme c</name>
        <dbReference type="ChEBI" id="CHEBI:61717"/>
        <label>1</label>
    </ligand>
</feature>
<evidence type="ECO:0000256" key="8">
    <source>
        <dbReference type="ARBA" id="ARBA00022982"/>
    </source>
</evidence>
<feature type="binding site" description="covalent" evidence="13">
    <location>
        <position position="235"/>
    </location>
    <ligand>
        <name>heme c</name>
        <dbReference type="ChEBI" id="CHEBI:61717"/>
        <label>2</label>
    </ligand>
</feature>
<dbReference type="InterPro" id="IPR026259">
    <property type="entry name" value="MauG/Cytc_peroxidase"/>
</dbReference>
<keyword evidence="5 14" id="KW-0479">Metal-binding</keyword>
<comment type="pathway">
    <text evidence="2">One-carbon metabolism; methylamine degradation.</text>
</comment>
<evidence type="ECO:0000256" key="9">
    <source>
        <dbReference type="ARBA" id="ARBA00023002"/>
    </source>
</evidence>
<feature type="binding site" description="axial binding residue" evidence="14">
    <location>
        <position position="236"/>
    </location>
    <ligand>
        <name>heme c</name>
        <dbReference type="ChEBI" id="CHEBI:61717"/>
        <label>2</label>
    </ligand>
    <ligandPart>
        <name>Fe</name>
        <dbReference type="ChEBI" id="CHEBI:18248"/>
    </ligandPart>
</feature>
<accession>A0A518G4I7</accession>
<dbReference type="GO" id="GO:0046872">
    <property type="term" value="F:metal ion binding"/>
    <property type="evidence" value="ECO:0007669"/>
    <property type="project" value="UniProtKB-KW"/>
</dbReference>
<dbReference type="SUPFAM" id="SSF46626">
    <property type="entry name" value="Cytochrome c"/>
    <property type="match status" value="2"/>
</dbReference>
<dbReference type="InterPro" id="IPR004852">
    <property type="entry name" value="Di-haem_cyt_c_peroxidsae"/>
</dbReference>
<evidence type="ECO:0000313" key="16">
    <source>
        <dbReference type="EMBL" id="QDV23511.1"/>
    </source>
</evidence>
<dbReference type="GO" id="GO:0020037">
    <property type="term" value="F:heme binding"/>
    <property type="evidence" value="ECO:0007669"/>
    <property type="project" value="InterPro"/>
</dbReference>
<dbReference type="OrthoDB" id="9772811at2"/>
<name>A0A518G4I7_9BACT</name>
<keyword evidence="3" id="KW-0813">Transport</keyword>
<dbReference type="KEGG" id="ahel:Q31a_18100"/>
<comment type="subcellular location">
    <subcellularLocation>
        <location evidence="1">Periplasm</location>
    </subcellularLocation>
</comment>
<evidence type="ECO:0000256" key="11">
    <source>
        <dbReference type="ARBA" id="ARBA00058991"/>
    </source>
</evidence>
<feature type="binding site" description="axial binding residue" evidence="14">
    <location>
        <position position="92"/>
    </location>
    <ligand>
        <name>heme c</name>
        <dbReference type="ChEBI" id="CHEBI:61717"/>
        <label>1</label>
    </ligand>
    <ligandPart>
        <name>Fe</name>
        <dbReference type="ChEBI" id="CHEBI:18248"/>
    </ligandPart>
</feature>
<keyword evidence="8" id="KW-0249">Electron transport</keyword>
<dbReference type="InterPro" id="IPR009056">
    <property type="entry name" value="Cyt_c-like_dom"/>
</dbReference>
<keyword evidence="7" id="KW-0574">Periplasm</keyword>
<dbReference type="PIRSF" id="PIRSF000294">
    <property type="entry name" value="Cytochrome-c_peroxidase"/>
    <property type="match status" value="1"/>
</dbReference>
<dbReference type="Pfam" id="PF03150">
    <property type="entry name" value="CCP_MauG"/>
    <property type="match status" value="1"/>
</dbReference>
<evidence type="ECO:0000256" key="2">
    <source>
        <dbReference type="ARBA" id="ARBA00004856"/>
    </source>
</evidence>
<dbReference type="AlphaFoldDB" id="A0A518G4I7"/>